<reference evidence="4 5" key="1">
    <citation type="submission" date="2024-01" db="EMBL/GenBank/DDBJ databases">
        <title>Complete genome of Cladobotryum mycophilum ATHUM6906.</title>
        <authorList>
            <person name="Christinaki A.C."/>
            <person name="Myridakis A.I."/>
            <person name="Kouvelis V.N."/>
        </authorList>
    </citation>
    <scope>NUCLEOTIDE SEQUENCE [LARGE SCALE GENOMIC DNA]</scope>
    <source>
        <strain evidence="4 5">ATHUM6906</strain>
    </source>
</reference>
<dbReference type="SUPFAM" id="SSF56801">
    <property type="entry name" value="Acetyl-CoA synthetase-like"/>
    <property type="match status" value="1"/>
</dbReference>
<evidence type="ECO:0000259" key="3">
    <source>
        <dbReference type="Pfam" id="PF00501"/>
    </source>
</evidence>
<comment type="caution">
    <text evidence="4">The sequence shown here is derived from an EMBL/GenBank/DDBJ whole genome shotgun (WGS) entry which is preliminary data.</text>
</comment>
<evidence type="ECO:0000256" key="1">
    <source>
        <dbReference type="ARBA" id="ARBA00022450"/>
    </source>
</evidence>
<evidence type="ECO:0000256" key="2">
    <source>
        <dbReference type="ARBA" id="ARBA00022553"/>
    </source>
</evidence>
<dbReference type="InterPro" id="IPR000873">
    <property type="entry name" value="AMP-dep_synth/lig_dom"/>
</dbReference>
<dbReference type="InterPro" id="IPR042099">
    <property type="entry name" value="ANL_N_sf"/>
</dbReference>
<dbReference type="Proteomes" id="UP001338125">
    <property type="component" value="Unassembled WGS sequence"/>
</dbReference>
<accession>A0ABR0SW90</accession>
<dbReference type="Pfam" id="PF00501">
    <property type="entry name" value="AMP-binding"/>
    <property type="match status" value="1"/>
</dbReference>
<proteinExistence type="predicted"/>
<evidence type="ECO:0000313" key="4">
    <source>
        <dbReference type="EMBL" id="KAK5996408.1"/>
    </source>
</evidence>
<dbReference type="Gene3D" id="3.40.50.12780">
    <property type="entry name" value="N-terminal domain of ligase-like"/>
    <property type="match status" value="1"/>
</dbReference>
<name>A0ABR0SW90_9HYPO</name>
<keyword evidence="2" id="KW-0597">Phosphoprotein</keyword>
<evidence type="ECO:0000313" key="5">
    <source>
        <dbReference type="Proteomes" id="UP001338125"/>
    </source>
</evidence>
<feature type="domain" description="AMP-dependent synthetase/ligase" evidence="3">
    <location>
        <begin position="42"/>
        <end position="156"/>
    </location>
</feature>
<dbReference type="EMBL" id="JAVFKD010000002">
    <property type="protein sequence ID" value="KAK5996408.1"/>
    <property type="molecule type" value="Genomic_DNA"/>
</dbReference>
<dbReference type="PANTHER" id="PTHR45527">
    <property type="entry name" value="NONRIBOSOMAL PEPTIDE SYNTHETASE"/>
    <property type="match status" value="1"/>
</dbReference>
<keyword evidence="1" id="KW-0596">Phosphopantetheine</keyword>
<sequence length="273" mass="29667">MRPWHRFELSLMSLLVRVQYVIAVIIPLPAALSSSSLHIHPSHPIDRLNGNVEEANASVLPSSVEKKDLLATPGRRIIQISRFCYIEALPTNRATLAKNIAKPNNAAYVMFTSGSTAKAKGVVVEHQAWCSNALAHGKAMQITSSSRVLQFSSFFYGVFLLENTSHIDLWRLSNTTVAGDTDPKTIGRPVGVRSMVSKTLTDAMIPTCWAVIDVVPTDMAKEVNRATLAQWLNDASNGEYRGIMAVSSGMLGTQRPASGFGGKFREIVSSVLG</sequence>
<dbReference type="PANTHER" id="PTHR45527:SF1">
    <property type="entry name" value="FATTY ACID SYNTHASE"/>
    <property type="match status" value="1"/>
</dbReference>
<keyword evidence="5" id="KW-1185">Reference proteome</keyword>
<protein>
    <submittedName>
        <fullName evidence="4">Bassianolide nonribosomal cyclodepsipeptide synthetase</fullName>
    </submittedName>
</protein>
<gene>
    <name evidence="4" type="ORF">PT974_01742</name>
</gene>
<organism evidence="4 5">
    <name type="scientific">Cladobotryum mycophilum</name>
    <dbReference type="NCBI Taxonomy" id="491253"/>
    <lineage>
        <taxon>Eukaryota</taxon>
        <taxon>Fungi</taxon>
        <taxon>Dikarya</taxon>
        <taxon>Ascomycota</taxon>
        <taxon>Pezizomycotina</taxon>
        <taxon>Sordariomycetes</taxon>
        <taxon>Hypocreomycetidae</taxon>
        <taxon>Hypocreales</taxon>
        <taxon>Hypocreaceae</taxon>
        <taxon>Cladobotryum</taxon>
    </lineage>
</organism>